<sequence length="153" mass="17501">MLSEHASAITARLAQSVERTALNRVVGGSSPPCWIDRHLQHQGSLAQWQCIRLQIGRLGVQVTQGSVFFYSLLSMGSKNVMTLVPMKPTRPLRLVCEQPNSTLLLWNSRRNLRRRVVRLCHYARCYCAEICPIILQIRAVHSLTLHRIDQICW</sequence>
<name>A0A2P6P0S0_9EUKA</name>
<comment type="caution">
    <text evidence="1">The sequence shown here is derived from an EMBL/GenBank/DDBJ whole genome shotgun (WGS) entry which is preliminary data.</text>
</comment>
<organism evidence="1 2">
    <name type="scientific">Planoprotostelium fungivorum</name>
    <dbReference type="NCBI Taxonomy" id="1890364"/>
    <lineage>
        <taxon>Eukaryota</taxon>
        <taxon>Amoebozoa</taxon>
        <taxon>Evosea</taxon>
        <taxon>Variosea</taxon>
        <taxon>Cavosteliida</taxon>
        <taxon>Cavosteliaceae</taxon>
        <taxon>Planoprotostelium</taxon>
    </lineage>
</organism>
<dbReference type="InParanoid" id="A0A2P6P0S0"/>
<keyword evidence="2" id="KW-1185">Reference proteome</keyword>
<dbReference type="EMBL" id="MDYQ01000001">
    <property type="protein sequence ID" value="PRP89796.1"/>
    <property type="molecule type" value="Genomic_DNA"/>
</dbReference>
<dbReference type="AlphaFoldDB" id="A0A2P6P0S0"/>
<evidence type="ECO:0000313" key="2">
    <source>
        <dbReference type="Proteomes" id="UP000241769"/>
    </source>
</evidence>
<accession>A0A2P6P0S0</accession>
<evidence type="ECO:0000313" key="1">
    <source>
        <dbReference type="EMBL" id="PRP89796.1"/>
    </source>
</evidence>
<proteinExistence type="predicted"/>
<dbReference type="Proteomes" id="UP000241769">
    <property type="component" value="Unassembled WGS sequence"/>
</dbReference>
<dbReference type="AntiFam" id="ANF00010">
    <property type="entry name" value="tRNA translation"/>
</dbReference>
<gene>
    <name evidence="1" type="ORF">PROFUN_00138</name>
</gene>
<protein>
    <submittedName>
        <fullName evidence="1">Uncharacterized protein</fullName>
    </submittedName>
</protein>
<reference evidence="1 2" key="1">
    <citation type="journal article" date="2018" name="Genome Biol. Evol.">
        <title>Multiple Roots of Fruiting Body Formation in Amoebozoa.</title>
        <authorList>
            <person name="Hillmann F."/>
            <person name="Forbes G."/>
            <person name="Novohradska S."/>
            <person name="Ferling I."/>
            <person name="Riege K."/>
            <person name="Groth M."/>
            <person name="Westermann M."/>
            <person name="Marz M."/>
            <person name="Spaller T."/>
            <person name="Winckler T."/>
            <person name="Schaap P."/>
            <person name="Glockner G."/>
        </authorList>
    </citation>
    <scope>NUCLEOTIDE SEQUENCE [LARGE SCALE GENOMIC DNA]</scope>
    <source>
        <strain evidence="1 2">Jena</strain>
    </source>
</reference>